<feature type="region of interest" description="Disordered" evidence="10">
    <location>
        <begin position="1794"/>
        <end position="1912"/>
    </location>
</feature>
<keyword evidence="9" id="KW-0393">Immunoglobulin domain</keyword>
<feature type="domain" description="Ig-like" evidence="12">
    <location>
        <begin position="116"/>
        <end position="271"/>
    </location>
</feature>
<dbReference type="InterPro" id="IPR003961">
    <property type="entry name" value="FN3_dom"/>
</dbReference>
<dbReference type="EMBL" id="QKKF02016774">
    <property type="protein sequence ID" value="RZF41469.1"/>
    <property type="molecule type" value="Genomic_DNA"/>
</dbReference>
<comment type="subcellular location">
    <subcellularLocation>
        <location evidence="1">Membrane</location>
        <topology evidence="1">Single-pass membrane protein</topology>
    </subcellularLocation>
</comment>
<keyword evidence="8" id="KW-1015">Disulfide bond</keyword>
<evidence type="ECO:0000256" key="10">
    <source>
        <dbReference type="SAM" id="MobiDB-lite"/>
    </source>
</evidence>
<comment type="caution">
    <text evidence="14">The sequence shown here is derived from an EMBL/GenBank/DDBJ whole genome shotgun (WGS) entry which is preliminary data.</text>
</comment>
<dbReference type="FunCoup" id="A0A482X6F6">
    <property type="interactions" value="203"/>
</dbReference>
<dbReference type="Pfam" id="PF00041">
    <property type="entry name" value="fn3"/>
    <property type="match status" value="5"/>
</dbReference>
<evidence type="ECO:0000256" key="2">
    <source>
        <dbReference type="ARBA" id="ARBA00022692"/>
    </source>
</evidence>
<dbReference type="GO" id="GO:0098632">
    <property type="term" value="F:cell-cell adhesion mediator activity"/>
    <property type="evidence" value="ECO:0007669"/>
    <property type="project" value="TreeGrafter"/>
</dbReference>
<evidence type="ECO:0000256" key="7">
    <source>
        <dbReference type="ARBA" id="ARBA00023136"/>
    </source>
</evidence>
<dbReference type="GO" id="GO:0070593">
    <property type="term" value="P:dendrite self-avoidance"/>
    <property type="evidence" value="ECO:0007669"/>
    <property type="project" value="TreeGrafter"/>
</dbReference>
<dbReference type="SMART" id="SM00060">
    <property type="entry name" value="FN3"/>
    <property type="match status" value="6"/>
</dbReference>
<feature type="region of interest" description="Disordered" evidence="10">
    <location>
        <begin position="1705"/>
        <end position="1749"/>
    </location>
</feature>
<dbReference type="CDD" id="cd20956">
    <property type="entry name" value="IgI_4_Dscam"/>
    <property type="match status" value="1"/>
</dbReference>
<dbReference type="Gene3D" id="2.60.40.10">
    <property type="entry name" value="Immunoglobulins"/>
    <property type="match status" value="16"/>
</dbReference>
<keyword evidence="15" id="KW-1185">Reference proteome</keyword>
<evidence type="ECO:0000256" key="6">
    <source>
        <dbReference type="ARBA" id="ARBA00022989"/>
    </source>
</evidence>
<dbReference type="InterPro" id="IPR036116">
    <property type="entry name" value="FN3_sf"/>
</dbReference>
<feature type="domain" description="Ig-like" evidence="12">
    <location>
        <begin position="568"/>
        <end position="660"/>
    </location>
</feature>
<dbReference type="FunFam" id="2.60.40.10:FF:000093">
    <property type="entry name" value="Down syndrome cell adhesion molecule, isoform B"/>
    <property type="match status" value="1"/>
</dbReference>
<dbReference type="STRING" id="195883.A0A482X6F6"/>
<dbReference type="CDD" id="cd20958">
    <property type="entry name" value="IgI_5_Dscam"/>
    <property type="match status" value="1"/>
</dbReference>
<evidence type="ECO:0008006" key="16">
    <source>
        <dbReference type="Google" id="ProtNLM"/>
    </source>
</evidence>
<feature type="domain" description="Ig-like" evidence="12">
    <location>
        <begin position="477"/>
        <end position="563"/>
    </location>
</feature>
<feature type="domain" description="Ig-like" evidence="12">
    <location>
        <begin position="275"/>
        <end position="373"/>
    </location>
</feature>
<evidence type="ECO:0000259" key="13">
    <source>
        <dbReference type="PROSITE" id="PS50853"/>
    </source>
</evidence>
<dbReference type="SUPFAM" id="SSF48726">
    <property type="entry name" value="Immunoglobulin"/>
    <property type="match status" value="9"/>
</dbReference>
<dbReference type="FunFam" id="2.60.40.10:FF:000017">
    <property type="entry name" value="Down syndrome cell adhesion molecule b"/>
    <property type="match status" value="2"/>
</dbReference>
<dbReference type="CDD" id="cd20954">
    <property type="entry name" value="IgI_7_Dscam"/>
    <property type="match status" value="1"/>
</dbReference>
<feature type="transmembrane region" description="Helical" evidence="11">
    <location>
        <begin position="1583"/>
        <end position="1604"/>
    </location>
</feature>
<dbReference type="FunFam" id="2.60.40.10:FF:000176">
    <property type="entry name" value="Down syndrome cell adhesion molecule a"/>
    <property type="match status" value="1"/>
</dbReference>
<dbReference type="InterPro" id="IPR056754">
    <property type="entry name" value="DSCAM/DSCAML_C"/>
</dbReference>
<evidence type="ECO:0000256" key="8">
    <source>
        <dbReference type="ARBA" id="ARBA00023157"/>
    </source>
</evidence>
<dbReference type="SMART" id="SM00409">
    <property type="entry name" value="IG"/>
    <property type="match status" value="9"/>
</dbReference>
<feature type="domain" description="Ig-like" evidence="12">
    <location>
        <begin position="663"/>
        <end position="750"/>
    </location>
</feature>
<dbReference type="Pfam" id="PF07679">
    <property type="entry name" value="I-set"/>
    <property type="match status" value="4"/>
</dbReference>
<evidence type="ECO:0000256" key="11">
    <source>
        <dbReference type="SAM" id="Phobius"/>
    </source>
</evidence>
<dbReference type="SUPFAM" id="SSF49265">
    <property type="entry name" value="Fibronectin type III"/>
    <property type="match status" value="3"/>
</dbReference>
<name>A0A482X6F6_LAOST</name>
<dbReference type="GO" id="GO:0030424">
    <property type="term" value="C:axon"/>
    <property type="evidence" value="ECO:0007669"/>
    <property type="project" value="TreeGrafter"/>
</dbReference>
<dbReference type="PANTHER" id="PTHR10075:SF100">
    <property type="entry name" value="FASCICLIN-2"/>
    <property type="match status" value="1"/>
</dbReference>
<dbReference type="FunFam" id="2.60.40.10:FF:000104">
    <property type="entry name" value="Down syndrome cell adhesion molecule b"/>
    <property type="match status" value="1"/>
</dbReference>
<evidence type="ECO:0000256" key="3">
    <source>
        <dbReference type="ARBA" id="ARBA00022729"/>
    </source>
</evidence>
<dbReference type="Pfam" id="PF25059">
    <property type="entry name" value="FN3_DSCAM-DSCAML_C"/>
    <property type="match status" value="1"/>
</dbReference>
<sequence>MSVRLVWSVALDLQGPVFLVEPPHKVEFSNSTGGRIDCTAHGSPLPHIEWTLGDGTPALPIPELRLIFQNGSLVFPPFMSEHYRHDLHTAVYRCRARNPVGQILSRDVHVNAVVKQKYEVQVYDEYVISGNTAVLRCQVPSYVTDYIMVTSWVQDGIINIYPNTDTGGKYTVLGNGDLYIYNAGPSDGYKSYACRTVHKLSGDVHPSSYPGRIIITEHTNLMTSYKPREEKDQLSPVSVGDRISLVSEGLLRISKVHLDDRGKYLCWVNNSAGEETVQVTLTVTAALSAHIQPQNQVVDVGKKASFQCIPGGSPVARVMWYRNGRPIASDSRFHILNNPERLTIMPLSKDDHGMYQCFVSNDWDMAQASSELQLGDASPELVYWFSEQTLQPGPPLSLKCVATGNPPPQFIWTLDGFPVPDPSRFLVGQYVTIHDDVISHVNISSLKEEDGGEYTCIAKNSVAQVSHSAKINVYGLPFIRVMPKITAVAGSDLVVKCPVAGYPIESVTWERDGVALPVNRRQRVYSNGTLVIEHVQRQADAGTYTCQARNRQKHSARRDVEVQVLVPPKILPIQEMTNLLREGMRAAISCQILEGDLPVNFRWERDGVGQLGPGTTTRRLDEYSTSLVIERISSGHSGNYTCIAQNVAGEEHFTVPLTVNVPPRWTVEPSDANIASGQDITLHCQADGYPIPTIIWKKAVGDHPGEYKDFLYEPNINFYRNGTLQFVHINKDSEGHYLCEAKNEIGTGVSKVIFLKVNAPAHFPQKSKQMQVEKGDSAHLQCTALGDNPIEIMWKVGGQRISEDMDQRYTIREQKLDDGMVSELGITRAYRHDTGVFSCHGSNSYGQDDMAIQLIVQEVPEMPKNIRVNDQQSRSVQLQWTQPYAGNSPITSYIVQYKHARESPWPTEPAKVVVPGTHTTATVQNLSPDTTYYLRIIAENRLGLSEPSEVIQVSTQEEAPTGVAREIQAEAHSSTEISVTWKAPARELWNGDLLGYYVSYSELSQNTEAASTTTPQTIKTVEVSTSGGMKWSGEVMLQNLAMYTPYVITVQAFNSKGSGPMSEPLQARTLEGVPSMAPTKVSCSALTSQSIQVWWEPPPVEGRNGPLQGYKVSHFPAEDWYEKDDMETKVTSALQTSLAGLKKYTNYSITVLAFTVSGDGVRSSPIYCRTEEDVPSPPADIKVAMSSLKKIVVSWLPPENPNGELTGYTFYMGIVDDGKEASSEGTHKKILSSSAESYETVRLQEDATYQFWVTASTAVGEGESTQVVTITPTNKVPARITSFSQRIVTPWKRNISLLCRKVGSPTPNLVWKLHNKTIQSNGRHEISKDGTLHIREIQHSDRGNYSCEVENQHGKDSIIYNINVRVPPEPPALTVVSTDTDSLHLKWTDKIQNDIPILGYVINYKRDHGDWEELQIEAKVDTYVLRNLWCGTRYQLYITAFNKIGTGLPCDIVNTFTKGTAPVKPKASQLLTVNSTAVTVWLDAWGDGGCLILYFIVEYREEARGEWTLVSNHVQPTQRVHSIADLMSATRYLLKVTAHNNAGSTIANYNFTTLTPEGATIIPDLLSPASSNSDQSILSRFKFFMFISLLVCISSIVGTSILFYRRKRKMLRQGVIAESASVAQMQNQRNRDQQYAVHGSGQSQALSIDSITYKTDSTEYIEDICPYATFQLSKTPYSESSYSGNVYSGPYHSVRGSFVYHDPKPSTADTYKARHHKEPEYTKVRRKGGRLRDPHSESQESDNLGSTDSEVKKILTLHLPISEYDTLGSDSEGEGQGPGGATSQELVSFRHRIGRDVGKGGGGGEESSSSSELSPGGARKQFPRKNKSKGQSIAKRPVKSSSGYSSHTEETTFSFSERIHPPSRFSDSRSHSRELSEAECDIGKLGVRRSSRSSIGTPSSRMTRETSFQIDV</sequence>
<feature type="domain" description="Fibronectin type-III" evidence="13">
    <location>
        <begin position="862"/>
        <end position="958"/>
    </location>
</feature>
<keyword evidence="2 11" id="KW-0812">Transmembrane</keyword>
<dbReference type="Pfam" id="PF13927">
    <property type="entry name" value="Ig_3"/>
    <property type="match status" value="4"/>
</dbReference>
<dbReference type="InterPro" id="IPR007110">
    <property type="entry name" value="Ig-like_dom"/>
</dbReference>
<dbReference type="FunFam" id="2.60.40.10:FF:000678">
    <property type="entry name" value="Down syndrome cell adhesion molecule-like protein Dscam2"/>
    <property type="match status" value="1"/>
</dbReference>
<dbReference type="InterPro" id="IPR003598">
    <property type="entry name" value="Ig_sub2"/>
</dbReference>
<keyword evidence="3" id="KW-0732">Signal</keyword>
<evidence type="ECO:0000259" key="12">
    <source>
        <dbReference type="PROSITE" id="PS50835"/>
    </source>
</evidence>
<evidence type="ECO:0000256" key="1">
    <source>
        <dbReference type="ARBA" id="ARBA00004167"/>
    </source>
</evidence>
<dbReference type="PRINTS" id="PR00014">
    <property type="entry name" value="FNTYPEIII"/>
</dbReference>
<feature type="compositionally biased region" description="Basic and acidic residues" evidence="10">
    <location>
        <begin position="1866"/>
        <end position="1876"/>
    </location>
</feature>
<dbReference type="SMART" id="SM00408">
    <property type="entry name" value="IGc2"/>
    <property type="match status" value="9"/>
</dbReference>
<dbReference type="InterPro" id="IPR013783">
    <property type="entry name" value="Ig-like_fold"/>
</dbReference>
<keyword evidence="6 11" id="KW-1133">Transmembrane helix</keyword>
<dbReference type="FunFam" id="2.60.40.10:FF:000308">
    <property type="entry name" value="Down syndrome cell adhesion molecule, isoform D"/>
    <property type="match status" value="1"/>
</dbReference>
<feature type="domain" description="Fibronectin type-III" evidence="13">
    <location>
        <begin position="1077"/>
        <end position="1173"/>
    </location>
</feature>
<dbReference type="FunFam" id="2.60.40.10:FF:000028">
    <property type="entry name" value="Neuronal cell adhesion molecule"/>
    <property type="match status" value="1"/>
</dbReference>
<feature type="domain" description="Fibronectin type-III" evidence="13">
    <location>
        <begin position="963"/>
        <end position="1072"/>
    </location>
</feature>
<accession>A0A482X6F6</accession>
<keyword evidence="5" id="KW-0130">Cell adhesion</keyword>
<evidence type="ECO:0000256" key="9">
    <source>
        <dbReference type="ARBA" id="ARBA00023319"/>
    </source>
</evidence>
<feature type="domain" description="Fibronectin type-III" evidence="13">
    <location>
        <begin position="1367"/>
        <end position="1463"/>
    </location>
</feature>
<gene>
    <name evidence="14" type="ORF">LSTR_LSTR000183</name>
</gene>
<dbReference type="PROSITE" id="PS50835">
    <property type="entry name" value="IG_LIKE"/>
    <property type="match status" value="9"/>
</dbReference>
<dbReference type="GO" id="GO:0007411">
    <property type="term" value="P:axon guidance"/>
    <property type="evidence" value="ECO:0007669"/>
    <property type="project" value="TreeGrafter"/>
</dbReference>
<dbReference type="InterPro" id="IPR013098">
    <property type="entry name" value="Ig_I-set"/>
</dbReference>
<evidence type="ECO:0000313" key="15">
    <source>
        <dbReference type="Proteomes" id="UP000291343"/>
    </source>
</evidence>
<keyword evidence="4" id="KW-0677">Repeat</keyword>
<dbReference type="CDD" id="cd00096">
    <property type="entry name" value="Ig"/>
    <property type="match status" value="1"/>
</dbReference>
<feature type="domain" description="Fibronectin type-III" evidence="13">
    <location>
        <begin position="1177"/>
        <end position="1276"/>
    </location>
</feature>
<protein>
    <recommendedName>
        <fullName evidence="16">Down syndrome cell adhesion molecule-like protein Dscam2</fullName>
    </recommendedName>
</protein>
<dbReference type="InParanoid" id="A0A482X6F6"/>
<feature type="domain" description="Fibronectin type-III" evidence="13">
    <location>
        <begin position="1464"/>
        <end position="1558"/>
    </location>
</feature>
<dbReference type="OrthoDB" id="5982258at2759"/>
<dbReference type="PROSITE" id="PS50853">
    <property type="entry name" value="FN3"/>
    <property type="match status" value="6"/>
</dbReference>
<feature type="compositionally biased region" description="Low complexity" evidence="10">
    <location>
        <begin position="1806"/>
        <end position="1817"/>
    </location>
</feature>
<dbReference type="InterPro" id="IPR036179">
    <property type="entry name" value="Ig-like_dom_sf"/>
</dbReference>
<evidence type="ECO:0000313" key="14">
    <source>
        <dbReference type="EMBL" id="RZF41469.1"/>
    </source>
</evidence>
<dbReference type="SMR" id="A0A482X6F6"/>
<reference evidence="14 15" key="1">
    <citation type="journal article" date="2017" name="Gigascience">
        <title>Genome sequence of the small brown planthopper, Laodelphax striatellus.</title>
        <authorList>
            <person name="Zhu J."/>
            <person name="Jiang F."/>
            <person name="Wang X."/>
            <person name="Yang P."/>
            <person name="Bao Y."/>
            <person name="Zhao W."/>
            <person name="Wang W."/>
            <person name="Lu H."/>
            <person name="Wang Q."/>
            <person name="Cui N."/>
            <person name="Li J."/>
            <person name="Chen X."/>
            <person name="Luo L."/>
            <person name="Yu J."/>
            <person name="Kang L."/>
            <person name="Cui F."/>
        </authorList>
    </citation>
    <scope>NUCLEOTIDE SEQUENCE [LARGE SCALE GENOMIC DNA]</scope>
    <source>
        <strain evidence="14">Lst14</strain>
    </source>
</reference>
<feature type="domain" description="Ig-like" evidence="12">
    <location>
        <begin position="379"/>
        <end position="472"/>
    </location>
</feature>
<keyword evidence="7 11" id="KW-0472">Membrane</keyword>
<feature type="domain" description="Ig-like" evidence="12">
    <location>
        <begin position="760"/>
        <end position="857"/>
    </location>
</feature>
<dbReference type="InterPro" id="IPR003599">
    <property type="entry name" value="Ig_sub"/>
</dbReference>
<dbReference type="CDD" id="cd00063">
    <property type="entry name" value="FN3"/>
    <property type="match status" value="6"/>
</dbReference>
<feature type="compositionally biased region" description="Low complexity" evidence="10">
    <location>
        <begin position="1892"/>
        <end position="1901"/>
    </location>
</feature>
<dbReference type="GO" id="GO:0005886">
    <property type="term" value="C:plasma membrane"/>
    <property type="evidence" value="ECO:0007669"/>
    <property type="project" value="TreeGrafter"/>
</dbReference>
<dbReference type="FunFam" id="2.60.40.10:FF:000310">
    <property type="entry name" value="Down syndrome cell adhesion molecule, isoform D"/>
    <property type="match status" value="1"/>
</dbReference>
<dbReference type="FunFam" id="2.60.40.10:FF:000032">
    <property type="entry name" value="palladin isoform X1"/>
    <property type="match status" value="2"/>
</dbReference>
<feature type="domain" description="Ig-like" evidence="12">
    <location>
        <begin position="16"/>
        <end position="111"/>
    </location>
</feature>
<dbReference type="GO" id="GO:0007156">
    <property type="term" value="P:homophilic cell adhesion via plasma membrane adhesion molecules"/>
    <property type="evidence" value="ECO:0007669"/>
    <property type="project" value="TreeGrafter"/>
</dbReference>
<feature type="domain" description="Ig-like" evidence="12">
    <location>
        <begin position="1277"/>
        <end position="1363"/>
    </location>
</feature>
<proteinExistence type="predicted"/>
<dbReference type="PANTHER" id="PTHR10075">
    <property type="entry name" value="BASIGIN RELATED"/>
    <property type="match status" value="1"/>
</dbReference>
<organism evidence="14 15">
    <name type="scientific">Laodelphax striatellus</name>
    <name type="common">Small brown planthopper</name>
    <name type="synonym">Delphax striatella</name>
    <dbReference type="NCBI Taxonomy" id="195883"/>
    <lineage>
        <taxon>Eukaryota</taxon>
        <taxon>Metazoa</taxon>
        <taxon>Ecdysozoa</taxon>
        <taxon>Arthropoda</taxon>
        <taxon>Hexapoda</taxon>
        <taxon>Insecta</taxon>
        <taxon>Pterygota</taxon>
        <taxon>Neoptera</taxon>
        <taxon>Paraneoptera</taxon>
        <taxon>Hemiptera</taxon>
        <taxon>Auchenorrhyncha</taxon>
        <taxon>Fulgoroidea</taxon>
        <taxon>Delphacidae</taxon>
        <taxon>Criomorphinae</taxon>
        <taxon>Laodelphax</taxon>
    </lineage>
</organism>
<evidence type="ECO:0000256" key="5">
    <source>
        <dbReference type="ARBA" id="ARBA00022889"/>
    </source>
</evidence>
<dbReference type="Proteomes" id="UP000291343">
    <property type="component" value="Unassembled WGS sequence"/>
</dbReference>
<evidence type="ECO:0000256" key="4">
    <source>
        <dbReference type="ARBA" id="ARBA00022737"/>
    </source>
</evidence>